<comment type="subcellular location">
    <subcellularLocation>
        <location evidence="1">Cell membrane</location>
        <topology evidence="1">Multi-pass membrane protein</topology>
    </subcellularLocation>
</comment>
<dbReference type="STRING" id="679192.HMPREF9013_0787"/>
<keyword evidence="9" id="KW-0418">Kinase</keyword>
<dbReference type="Proteomes" id="UP000005017">
    <property type="component" value="Unassembled WGS sequence"/>
</dbReference>
<dbReference type="InterPro" id="IPR050640">
    <property type="entry name" value="Bact_2-comp_sensor_kinase"/>
</dbReference>
<feature type="domain" description="Cache" evidence="7">
    <location>
        <begin position="52"/>
        <end position="225"/>
    </location>
</feature>
<dbReference type="InterPro" id="IPR010559">
    <property type="entry name" value="Sig_transdc_His_kin_internal"/>
</dbReference>
<accession>D2MM18</accession>
<dbReference type="GO" id="GO:0005886">
    <property type="term" value="C:plasma membrane"/>
    <property type="evidence" value="ECO:0007669"/>
    <property type="project" value="UniProtKB-SubCell"/>
</dbReference>
<protein>
    <submittedName>
        <fullName evidence="9">Histidine kinase</fullName>
    </submittedName>
</protein>
<comment type="caution">
    <text evidence="9">The sequence shown here is derived from an EMBL/GenBank/DDBJ whole genome shotgun (WGS) entry which is preliminary data.</text>
</comment>
<reference evidence="10" key="1">
    <citation type="submission" date="2009-12" db="EMBL/GenBank/DDBJ databases">
        <title>Sequence of Clostridiales genomosp. BVAB3 str. UPII9-5.</title>
        <authorList>
            <person name="Madupu R."/>
            <person name="Durkin A.S."/>
            <person name="Torralba M."/>
            <person name="Methe B."/>
            <person name="Sutton G.G."/>
            <person name="Strausberg R.L."/>
            <person name="Nelson K.E."/>
        </authorList>
    </citation>
    <scope>NUCLEOTIDE SEQUENCE [LARGE SCALE GENOMIC DNA]</scope>
    <source>
        <strain evidence="10">W1219</strain>
    </source>
</reference>
<dbReference type="Pfam" id="PF02743">
    <property type="entry name" value="dCache_1"/>
    <property type="match status" value="1"/>
</dbReference>
<evidence type="ECO:0000256" key="2">
    <source>
        <dbReference type="ARBA" id="ARBA00022475"/>
    </source>
</evidence>
<name>D2MM18_9FIRM</name>
<evidence type="ECO:0000313" key="9">
    <source>
        <dbReference type="EMBL" id="EFC06094.1"/>
    </source>
</evidence>
<dbReference type="Pfam" id="PF06580">
    <property type="entry name" value="His_kinase"/>
    <property type="match status" value="1"/>
</dbReference>
<dbReference type="InterPro" id="IPR033479">
    <property type="entry name" value="dCache_1"/>
</dbReference>
<dbReference type="PANTHER" id="PTHR34220">
    <property type="entry name" value="SENSOR HISTIDINE KINASE YPDA"/>
    <property type="match status" value="1"/>
</dbReference>
<keyword evidence="4 6" id="KW-1133">Transmembrane helix</keyword>
<dbReference type="Gene3D" id="6.10.340.10">
    <property type="match status" value="1"/>
</dbReference>
<feature type="transmembrane region" description="Helical" evidence="6">
    <location>
        <begin position="236"/>
        <end position="258"/>
    </location>
</feature>
<dbReference type="RefSeq" id="WP_006626439.1">
    <property type="nucleotide sequence ID" value="NZ_ADFR01000002.1"/>
</dbReference>
<dbReference type="Gene3D" id="3.30.450.20">
    <property type="entry name" value="PAS domain"/>
    <property type="match status" value="1"/>
</dbReference>
<keyword evidence="3 6" id="KW-0812">Transmembrane</keyword>
<proteinExistence type="predicted"/>
<evidence type="ECO:0000256" key="1">
    <source>
        <dbReference type="ARBA" id="ARBA00004651"/>
    </source>
</evidence>
<dbReference type="InterPro" id="IPR036890">
    <property type="entry name" value="HATPase_C_sf"/>
</dbReference>
<keyword evidence="10" id="KW-1185">Reference proteome</keyword>
<feature type="domain" description="Signal transduction histidine kinase internal region" evidence="8">
    <location>
        <begin position="334"/>
        <end position="409"/>
    </location>
</feature>
<dbReference type="CDD" id="cd12914">
    <property type="entry name" value="PDC1_DGC_like"/>
    <property type="match status" value="1"/>
</dbReference>
<gene>
    <name evidence="9" type="ORF">HMPREF9013_0787</name>
</gene>
<dbReference type="EMBL" id="ADFR01000002">
    <property type="protein sequence ID" value="EFC06094.1"/>
    <property type="molecule type" value="Genomic_DNA"/>
</dbReference>
<organism evidence="9 10">
    <name type="scientific">Bulleidia extructa W1219</name>
    <dbReference type="NCBI Taxonomy" id="679192"/>
    <lineage>
        <taxon>Bacteria</taxon>
        <taxon>Bacillati</taxon>
        <taxon>Bacillota</taxon>
        <taxon>Erysipelotrichia</taxon>
        <taxon>Erysipelotrichales</taxon>
        <taxon>Erysipelotrichaceae</taxon>
        <taxon>Bulleidia</taxon>
    </lineage>
</organism>
<evidence type="ECO:0000259" key="7">
    <source>
        <dbReference type="Pfam" id="PF02743"/>
    </source>
</evidence>
<evidence type="ECO:0000313" key="10">
    <source>
        <dbReference type="Proteomes" id="UP000005017"/>
    </source>
</evidence>
<keyword evidence="9" id="KW-0808">Transferase</keyword>
<dbReference type="PANTHER" id="PTHR34220:SF7">
    <property type="entry name" value="SENSOR HISTIDINE KINASE YPDA"/>
    <property type="match status" value="1"/>
</dbReference>
<keyword evidence="2" id="KW-1003">Cell membrane</keyword>
<dbReference type="Gene3D" id="3.30.565.10">
    <property type="entry name" value="Histidine kinase-like ATPase, C-terminal domain"/>
    <property type="match status" value="1"/>
</dbReference>
<dbReference type="GO" id="GO:0000155">
    <property type="term" value="F:phosphorelay sensor kinase activity"/>
    <property type="evidence" value="ECO:0007669"/>
    <property type="project" value="InterPro"/>
</dbReference>
<dbReference type="AlphaFoldDB" id="D2MM18"/>
<feature type="transmembrane region" description="Helical" evidence="6">
    <location>
        <begin position="12"/>
        <end position="35"/>
    </location>
</feature>
<evidence type="ECO:0000256" key="4">
    <source>
        <dbReference type="ARBA" id="ARBA00022989"/>
    </source>
</evidence>
<keyword evidence="5 6" id="KW-0472">Membrane</keyword>
<evidence type="ECO:0000259" key="8">
    <source>
        <dbReference type="Pfam" id="PF06580"/>
    </source>
</evidence>
<dbReference type="SUPFAM" id="SSF55874">
    <property type="entry name" value="ATPase domain of HSP90 chaperone/DNA topoisomerase II/histidine kinase"/>
    <property type="match status" value="1"/>
</dbReference>
<evidence type="ECO:0000256" key="6">
    <source>
        <dbReference type="SAM" id="Phobius"/>
    </source>
</evidence>
<evidence type="ECO:0000256" key="3">
    <source>
        <dbReference type="ARBA" id="ARBA00022692"/>
    </source>
</evidence>
<dbReference type="eggNOG" id="COG2972">
    <property type="taxonomic scope" value="Bacteria"/>
</dbReference>
<evidence type="ECO:0000256" key="5">
    <source>
        <dbReference type="ARBA" id="ARBA00023136"/>
    </source>
</evidence>
<dbReference type="OrthoDB" id="9809348at2"/>
<sequence>MKRLYNVIVHRVVLLLIASILCISSISVFTIYRYILPNMQQLVNNHVNTQVGNINLWFQFNSELIRLYATQFQKEEISGQNYKHLLAKLEEFKNKSNIQYDSLGFITLDGRKYVTDHSNFNVEDRPYFAELKSGRKDVVISDVIESKSNKNKLILILAKIYDEKHQVKGYISGALKTEYIENLMANVAGNFHAYLKNNKNETVLGNDRFHRTGIHIEKRLYSYLNLTYVLDIPRSYYMNTILLTVIFIILATVILLLVTRMVTHHVAHCLVKPIQSLEIAMAKTKNGILEKNKEETAILEFNNLNRNYNQMIEEIYLLLQQVKEKEMERNDANNKAMYAQIKPHFLYNTLETIQAMAFDHEDEDVEKAIQDLAVFFRISLSNDRQIISLQEEMNHVQSYLNIQKLRYQDVLQYSFEIQHVELERPFLKFTLQPLVENAIYHGVKLLQKKEPIMIRVYQEKEDIVIEVENTFEDIDLTHIKNINRILESGCTPDGQQGYGLFNVNERIKHQYGNEYGVCLRVEDHRFISRMIQPGR</sequence>